<dbReference type="GO" id="GO:0003724">
    <property type="term" value="F:RNA helicase activity"/>
    <property type="evidence" value="ECO:0007669"/>
    <property type="project" value="UniProtKB-UniRule"/>
</dbReference>
<evidence type="ECO:0000256" key="12">
    <source>
        <dbReference type="SAM" id="MobiDB-lite"/>
    </source>
</evidence>
<dbReference type="RefSeq" id="WP_059365914.1">
    <property type="nucleotide sequence ID" value="NZ_BBXJ01000001.1"/>
</dbReference>
<dbReference type="FunFam" id="3.30.70.330:FF:000068">
    <property type="entry name" value="ATP-dependent RNA helicase DeaD"/>
    <property type="match status" value="1"/>
</dbReference>
<dbReference type="InterPro" id="IPR001650">
    <property type="entry name" value="Helicase_C-like"/>
</dbReference>
<evidence type="ECO:0000313" key="16">
    <source>
        <dbReference type="EMBL" id="OOF73140.1"/>
    </source>
</evidence>
<dbReference type="GO" id="GO:0000027">
    <property type="term" value="P:ribosomal large subunit assembly"/>
    <property type="evidence" value="ECO:0007669"/>
    <property type="project" value="UniProtKB-UniRule"/>
</dbReference>
<evidence type="ECO:0000256" key="8">
    <source>
        <dbReference type="ARBA" id="ARBA00023016"/>
    </source>
</evidence>
<dbReference type="Pfam" id="PF25399">
    <property type="entry name" value="DeaD_dimer"/>
    <property type="match status" value="1"/>
</dbReference>
<evidence type="ECO:0000259" key="15">
    <source>
        <dbReference type="PROSITE" id="PS51195"/>
    </source>
</evidence>
<gene>
    <name evidence="10" type="primary">deaD</name>
    <name evidence="10" type="synonym">csdA</name>
    <name evidence="16" type="ORF">BKG90_01910</name>
</gene>
<dbReference type="FunFam" id="3.40.50.300:FF:000108">
    <property type="entry name" value="ATP-dependent RNA helicase RhlE"/>
    <property type="match status" value="1"/>
</dbReference>
<dbReference type="SMART" id="SM00487">
    <property type="entry name" value="DEXDc"/>
    <property type="match status" value="1"/>
</dbReference>
<name>A0AAJ3K6J1_9PAST</name>
<dbReference type="InterPro" id="IPR057325">
    <property type="entry name" value="DeaD_dimer"/>
</dbReference>
<evidence type="ECO:0000256" key="3">
    <source>
        <dbReference type="ARBA" id="ARBA00022741"/>
    </source>
</evidence>
<dbReference type="SMART" id="SM00490">
    <property type="entry name" value="HELICc"/>
    <property type="match status" value="1"/>
</dbReference>
<feature type="domain" description="Helicase ATP-binding" evidence="13">
    <location>
        <begin position="36"/>
        <end position="207"/>
    </location>
</feature>
<dbReference type="InterPro" id="IPR011545">
    <property type="entry name" value="DEAD/DEAH_box_helicase_dom"/>
</dbReference>
<protein>
    <recommendedName>
        <fullName evidence="10">ATP-dependent RNA helicase DeaD</fullName>
        <ecNumber evidence="10">3.6.4.13</ecNumber>
    </recommendedName>
    <alternativeName>
        <fullName evidence="10">Cold-shock DEAD box protein A</fullName>
    </alternativeName>
</protein>
<dbReference type="InterPro" id="IPR014014">
    <property type="entry name" value="RNA_helicase_DEAD_Q_motif"/>
</dbReference>
<dbReference type="Gene3D" id="3.40.50.300">
    <property type="entry name" value="P-loop containing nucleotide triphosphate hydrolases"/>
    <property type="match status" value="2"/>
</dbReference>
<feature type="compositionally biased region" description="Basic and acidic residues" evidence="12">
    <location>
        <begin position="551"/>
        <end position="593"/>
    </location>
</feature>
<keyword evidence="4 10" id="KW-0378">Hydrolase</keyword>
<dbReference type="InterPro" id="IPR044742">
    <property type="entry name" value="DEAD/DEAH_RhlB"/>
</dbReference>
<dbReference type="Pfam" id="PF03880">
    <property type="entry name" value="DbpA"/>
    <property type="match status" value="1"/>
</dbReference>
<keyword evidence="2 10" id="KW-0963">Cytoplasm</keyword>
<evidence type="ECO:0000256" key="10">
    <source>
        <dbReference type="HAMAP-Rule" id="MF_00964"/>
    </source>
</evidence>
<dbReference type="CDD" id="cd12499">
    <property type="entry name" value="RRM_EcCsdA_like"/>
    <property type="match status" value="1"/>
</dbReference>
<dbReference type="InterPro" id="IPR027417">
    <property type="entry name" value="P-loop_NTPase"/>
</dbReference>
<dbReference type="EMBL" id="MLAB01000006">
    <property type="protein sequence ID" value="OOF73140.1"/>
    <property type="molecule type" value="Genomic_DNA"/>
</dbReference>
<dbReference type="InterPro" id="IPR012677">
    <property type="entry name" value="Nucleotide-bd_a/b_plait_sf"/>
</dbReference>
<feature type="short sequence motif" description="Q motif" evidence="11">
    <location>
        <begin position="5"/>
        <end position="33"/>
    </location>
</feature>
<feature type="domain" description="Helicase C-terminal" evidence="14">
    <location>
        <begin position="231"/>
        <end position="378"/>
    </location>
</feature>
<feature type="region of interest" description="Disordered" evidence="12">
    <location>
        <begin position="434"/>
        <end position="474"/>
    </location>
</feature>
<evidence type="ECO:0000256" key="5">
    <source>
        <dbReference type="ARBA" id="ARBA00022806"/>
    </source>
</evidence>
<dbReference type="GO" id="GO:0006401">
    <property type="term" value="P:RNA catabolic process"/>
    <property type="evidence" value="ECO:0007669"/>
    <property type="project" value="UniProtKB-UniRule"/>
</dbReference>
<dbReference type="PANTHER" id="PTHR47963">
    <property type="entry name" value="DEAD-BOX ATP-DEPENDENT RNA HELICASE 47, MITOCHONDRIAL"/>
    <property type="match status" value="1"/>
</dbReference>
<evidence type="ECO:0000256" key="9">
    <source>
        <dbReference type="ARBA" id="ARBA00047984"/>
    </source>
</evidence>
<dbReference type="GO" id="GO:0005829">
    <property type="term" value="C:cytosol"/>
    <property type="evidence" value="ECO:0007669"/>
    <property type="project" value="TreeGrafter"/>
</dbReference>
<dbReference type="AlphaFoldDB" id="A0AAJ3K6J1"/>
<dbReference type="InterPro" id="IPR014001">
    <property type="entry name" value="Helicase_ATP-bd"/>
</dbReference>
<comment type="function">
    <text evidence="10">DEAD-box RNA helicase involved in various cellular processes at low temperature, including ribosome biogenesis, mRNA degradation and translation initiation.</text>
</comment>
<dbReference type="GO" id="GO:0016787">
    <property type="term" value="F:hydrolase activity"/>
    <property type="evidence" value="ECO:0007669"/>
    <property type="project" value="UniProtKB-KW"/>
</dbReference>
<dbReference type="CDD" id="cd18787">
    <property type="entry name" value="SF2_C_DEAD"/>
    <property type="match status" value="1"/>
</dbReference>
<comment type="subcellular location">
    <subcellularLocation>
        <location evidence="1 10">Cytoplasm</location>
    </subcellularLocation>
</comment>
<proteinExistence type="inferred from homology"/>
<evidence type="ECO:0000256" key="7">
    <source>
        <dbReference type="ARBA" id="ARBA00022884"/>
    </source>
</evidence>
<dbReference type="HAMAP" id="MF_00964">
    <property type="entry name" value="DEAD_helicase_DeaD"/>
    <property type="match status" value="1"/>
</dbReference>
<dbReference type="InterPro" id="IPR005580">
    <property type="entry name" value="DbpA/CsdA_RNA-bd_dom"/>
</dbReference>
<keyword evidence="5 10" id="KW-0347">Helicase</keyword>
<dbReference type="PROSITE" id="PS00039">
    <property type="entry name" value="DEAD_ATP_HELICASE"/>
    <property type="match status" value="1"/>
</dbReference>
<dbReference type="SUPFAM" id="SSF52540">
    <property type="entry name" value="P-loop containing nucleoside triphosphate hydrolases"/>
    <property type="match status" value="2"/>
</dbReference>
<feature type="domain" description="DEAD-box RNA helicase Q" evidence="15">
    <location>
        <begin position="5"/>
        <end position="33"/>
    </location>
</feature>
<feature type="compositionally biased region" description="Basic and acidic residues" evidence="12">
    <location>
        <begin position="448"/>
        <end position="467"/>
    </location>
</feature>
<dbReference type="Proteomes" id="UP000188998">
    <property type="component" value="Unassembled WGS sequence"/>
</dbReference>
<dbReference type="PROSITE" id="PS51192">
    <property type="entry name" value="HELICASE_ATP_BIND_1"/>
    <property type="match status" value="1"/>
</dbReference>
<dbReference type="InterPro" id="IPR000629">
    <property type="entry name" value="RNA-helicase_DEAD-box_CS"/>
</dbReference>
<evidence type="ECO:0000256" key="11">
    <source>
        <dbReference type="PROSITE-ProRule" id="PRU00552"/>
    </source>
</evidence>
<dbReference type="PROSITE" id="PS51195">
    <property type="entry name" value="Q_MOTIF"/>
    <property type="match status" value="1"/>
</dbReference>
<dbReference type="InterPro" id="IPR050547">
    <property type="entry name" value="DEAD_box_RNA_helicases"/>
</dbReference>
<dbReference type="PROSITE" id="PS51194">
    <property type="entry name" value="HELICASE_CTER"/>
    <property type="match status" value="1"/>
</dbReference>
<organism evidence="16 17">
    <name type="scientific">Rodentibacter caecimuris</name>
    <dbReference type="NCBI Taxonomy" id="1796644"/>
    <lineage>
        <taxon>Bacteria</taxon>
        <taxon>Pseudomonadati</taxon>
        <taxon>Pseudomonadota</taxon>
        <taxon>Gammaproteobacteria</taxon>
        <taxon>Pasteurellales</taxon>
        <taxon>Pasteurellaceae</taxon>
        <taxon>Rodentibacter</taxon>
    </lineage>
</organism>
<dbReference type="GO" id="GO:0005840">
    <property type="term" value="C:ribosome"/>
    <property type="evidence" value="ECO:0007669"/>
    <property type="project" value="TreeGrafter"/>
</dbReference>
<comment type="catalytic activity">
    <reaction evidence="9 10">
        <text>ATP + H2O = ADP + phosphate + H(+)</text>
        <dbReference type="Rhea" id="RHEA:13065"/>
        <dbReference type="ChEBI" id="CHEBI:15377"/>
        <dbReference type="ChEBI" id="CHEBI:15378"/>
        <dbReference type="ChEBI" id="CHEBI:30616"/>
        <dbReference type="ChEBI" id="CHEBI:43474"/>
        <dbReference type="ChEBI" id="CHEBI:456216"/>
        <dbReference type="EC" id="3.6.4.13"/>
    </reaction>
</comment>
<dbReference type="Gene3D" id="3.30.70.330">
    <property type="match status" value="1"/>
</dbReference>
<dbReference type="GO" id="GO:0005524">
    <property type="term" value="F:ATP binding"/>
    <property type="evidence" value="ECO:0007669"/>
    <property type="project" value="UniProtKB-UniRule"/>
</dbReference>
<dbReference type="Pfam" id="PF00271">
    <property type="entry name" value="Helicase_C"/>
    <property type="match status" value="1"/>
</dbReference>
<evidence type="ECO:0000259" key="13">
    <source>
        <dbReference type="PROSITE" id="PS51192"/>
    </source>
</evidence>
<evidence type="ECO:0000259" key="14">
    <source>
        <dbReference type="PROSITE" id="PS51194"/>
    </source>
</evidence>
<dbReference type="InterPro" id="IPR028618">
    <property type="entry name" value="DEAD_helicase_DeaD"/>
</dbReference>
<dbReference type="InterPro" id="IPR034415">
    <property type="entry name" value="CsdA_RRM"/>
</dbReference>
<dbReference type="EC" id="3.6.4.13" evidence="10"/>
<dbReference type="CDD" id="cd00268">
    <property type="entry name" value="DEADc"/>
    <property type="match status" value="1"/>
</dbReference>
<dbReference type="GO" id="GO:0070417">
    <property type="term" value="P:cellular response to cold"/>
    <property type="evidence" value="ECO:0007669"/>
    <property type="project" value="InterPro"/>
</dbReference>
<evidence type="ECO:0000256" key="6">
    <source>
        <dbReference type="ARBA" id="ARBA00022840"/>
    </source>
</evidence>
<dbReference type="PANTHER" id="PTHR47963:SF8">
    <property type="entry name" value="ATP-DEPENDENT RNA HELICASE DEAD"/>
    <property type="match status" value="1"/>
</dbReference>
<accession>A0AAJ3K6J1</accession>
<comment type="similarity">
    <text evidence="10">Belongs to the DEAD box helicase family. DeaD/CsdA subfamily.</text>
</comment>
<evidence type="ECO:0000256" key="1">
    <source>
        <dbReference type="ARBA" id="ARBA00004496"/>
    </source>
</evidence>
<evidence type="ECO:0000313" key="17">
    <source>
        <dbReference type="Proteomes" id="UP000188998"/>
    </source>
</evidence>
<comment type="caution">
    <text evidence="16">The sequence shown here is derived from an EMBL/GenBank/DDBJ whole genome shotgun (WGS) entry which is preliminary data.</text>
</comment>
<sequence length="599" mass="68239">MTEKITFNDLGLPEFILKAVSDLGFETPSPIQQACIPHLLNGKDVLGMAQTGSGKTAAFSLPLLAQINTEAKHPQMLVMAPTRELAIQVADACDQFIKHIQGIRVVTLYGGQRYDIQLRALKQGAQVVVGTPGRILDHIRRGTLDLSELRFIVLDEADEMLRMGFIDDVETVMAELPEHHQTALFSATMPEPIRRITKRFMNDPQEVKIKVNNENAPDIEQSCWYVHGVRKNEALLRFLEVEDFDAAIIFARTKTGTLDITELLEKNGFRSAALNGDMTQQLREQTLDRLRNGSLDIVVATDVAARGIDIERISLVVNYDIPLDAESYVHRIGRTGRAGRSGRALLFVESRERRLLRNIEHLMKKPINEVELPNHLILQECRRKKFVAKITKQLEHHDLEQYRSLLEDLFTADQDQEDIAAAMLMLLQGKQKLILPPDPPMEKRRRSDRGERRENPRSAERRGERKGYGNPQPMDLYRIEVGRMDGVEVRHIVGAIANEGDINSRYIGHIKLYDDYTTVELPQGMPKELLQQFGKTRVLNKQMRMSFLGEVKAENSRERDDFGGKRKGRGNDNGDRGGRKFSEKNNRTFNEKPRRGRRS</sequence>
<keyword evidence="7 10" id="KW-0694">RNA-binding</keyword>
<dbReference type="GO" id="GO:0033592">
    <property type="term" value="F:RNA strand annealing activity"/>
    <property type="evidence" value="ECO:0007669"/>
    <property type="project" value="TreeGrafter"/>
</dbReference>
<dbReference type="FunFam" id="3.40.50.300:FF:000374">
    <property type="entry name" value="ATP-dependent RNA helicase DeaD"/>
    <property type="match status" value="1"/>
</dbReference>
<keyword evidence="6 10" id="KW-0067">ATP-binding</keyword>
<keyword evidence="8 10" id="KW-0346">Stress response</keyword>
<keyword evidence="17" id="KW-1185">Reference proteome</keyword>
<keyword evidence="3 10" id="KW-0547">Nucleotide-binding</keyword>
<dbReference type="Pfam" id="PF00270">
    <property type="entry name" value="DEAD"/>
    <property type="match status" value="1"/>
</dbReference>
<feature type="region of interest" description="Disordered" evidence="12">
    <location>
        <begin position="550"/>
        <end position="599"/>
    </location>
</feature>
<evidence type="ECO:0000256" key="4">
    <source>
        <dbReference type="ARBA" id="ARBA00022801"/>
    </source>
</evidence>
<evidence type="ECO:0000256" key="2">
    <source>
        <dbReference type="ARBA" id="ARBA00022490"/>
    </source>
</evidence>
<reference evidence="16 17" key="1">
    <citation type="submission" date="2016-10" db="EMBL/GenBank/DDBJ databases">
        <title>Rodentibacter gen. nov. and new species.</title>
        <authorList>
            <person name="Christensen H."/>
        </authorList>
    </citation>
    <scope>NUCLEOTIDE SEQUENCE [LARGE SCALE GENOMIC DNA]</scope>
    <source>
        <strain evidence="16 17">199137021</strain>
    </source>
</reference>